<dbReference type="GO" id="GO:0003677">
    <property type="term" value="F:DNA binding"/>
    <property type="evidence" value="ECO:0007669"/>
    <property type="project" value="InterPro"/>
</dbReference>
<keyword evidence="2" id="KW-0378">Hydrolase</keyword>
<evidence type="ECO:0000313" key="3">
    <source>
        <dbReference type="Proteomes" id="UP000015620"/>
    </source>
</evidence>
<dbReference type="Gene3D" id="3.40.1350.10">
    <property type="match status" value="1"/>
</dbReference>
<keyword evidence="2" id="KW-0540">Nuclease</keyword>
<protein>
    <submittedName>
        <fullName evidence="2">Restriction endonuclease</fullName>
    </submittedName>
</protein>
<accession>S5ZZ62</accession>
<keyword evidence="3" id="KW-1185">Reference proteome</keyword>
<evidence type="ECO:0000259" key="1">
    <source>
        <dbReference type="Pfam" id="PF04471"/>
    </source>
</evidence>
<dbReference type="EMBL" id="CP004120">
    <property type="protein sequence ID" value="AGT43513.1"/>
    <property type="molecule type" value="Genomic_DNA"/>
</dbReference>
<sequence length="330" mass="38005">MLENGLLSIGFSDFCNTEFLNKVSENDWDFFEEEFQKRWEFLPKNRYNLWRFVAEMDKGNWVIVPSLKSFSVYEITDAYAFLASDKTLTLPATDWNGIPILRDKKTGLLKLKNKDDSIDLGFIRKVKPICKDIPRKEYADAGLTARMKIRSTNADICDLAESITHAIKNFKINKPINLKSEIFNKSIPVCKDVIKKYLNPDKFEQLIKKYFETLGASSVIIPAKNPSEKKGCEDVDIVAYFDKISTAVNIQAKFHDGETSDWAVQQISEFAKTQKYNNDEYSNQYWVISMADSFSEKCQKLAIENKVKLINADQFIEMLLNMGIQNLDVL</sequence>
<dbReference type="HOGENOM" id="CLU_818396_0_0_12"/>
<dbReference type="Proteomes" id="UP000015620">
    <property type="component" value="Chromosome"/>
</dbReference>
<reference evidence="2 3" key="1">
    <citation type="journal article" date="2013" name="PLoS ONE">
        <title>Genome-Wide Relatedness of Treponema pedis, from Gingiva and Necrotic Skin Lesions of Pigs, with the Human Oral Pathogen Treponema denticola.</title>
        <authorList>
            <person name="Svartstrom O."/>
            <person name="Mushtaq M."/>
            <person name="Pringle M."/>
            <person name="Segerman B."/>
        </authorList>
    </citation>
    <scope>NUCLEOTIDE SEQUENCE [LARGE SCALE GENOMIC DNA]</scope>
    <source>
        <strain evidence="2">T A4</strain>
    </source>
</reference>
<organism evidence="2 3">
    <name type="scientific">Treponema pedis str. T A4</name>
    <dbReference type="NCBI Taxonomy" id="1291379"/>
    <lineage>
        <taxon>Bacteria</taxon>
        <taxon>Pseudomonadati</taxon>
        <taxon>Spirochaetota</taxon>
        <taxon>Spirochaetia</taxon>
        <taxon>Spirochaetales</taxon>
        <taxon>Treponemataceae</taxon>
        <taxon>Treponema</taxon>
    </lineage>
</organism>
<keyword evidence="2" id="KW-0255">Endonuclease</keyword>
<name>S5ZZ62_9SPIR</name>
<dbReference type="SUPFAM" id="SSF52980">
    <property type="entry name" value="Restriction endonuclease-like"/>
    <property type="match status" value="1"/>
</dbReference>
<dbReference type="Pfam" id="PF04471">
    <property type="entry name" value="Mrr_cat"/>
    <property type="match status" value="1"/>
</dbReference>
<dbReference type="STRING" id="1291379.TPE_1017"/>
<dbReference type="InterPro" id="IPR007560">
    <property type="entry name" value="Restrct_endonuc_IV_Mrr"/>
</dbReference>
<evidence type="ECO:0000313" key="2">
    <source>
        <dbReference type="EMBL" id="AGT43513.1"/>
    </source>
</evidence>
<dbReference type="GO" id="GO:0004519">
    <property type="term" value="F:endonuclease activity"/>
    <property type="evidence" value="ECO:0007669"/>
    <property type="project" value="UniProtKB-KW"/>
</dbReference>
<dbReference type="GO" id="GO:0009307">
    <property type="term" value="P:DNA restriction-modification system"/>
    <property type="evidence" value="ECO:0007669"/>
    <property type="project" value="InterPro"/>
</dbReference>
<proteinExistence type="predicted"/>
<gene>
    <name evidence="2" type="ORF">TPE_1017</name>
</gene>
<dbReference type="KEGG" id="tped:TPE_1017"/>
<feature type="domain" description="Restriction endonuclease type IV Mrr" evidence="1">
    <location>
        <begin position="198"/>
        <end position="319"/>
    </location>
</feature>
<dbReference type="InterPro" id="IPR011856">
    <property type="entry name" value="tRNA_endonuc-like_dom_sf"/>
</dbReference>
<dbReference type="PATRIC" id="fig|1291379.3.peg.1016"/>
<dbReference type="AlphaFoldDB" id="S5ZZ62"/>
<dbReference type="InterPro" id="IPR011335">
    <property type="entry name" value="Restrct_endonuc-II-like"/>
</dbReference>